<dbReference type="OrthoDB" id="3229088at2759"/>
<accession>A0A284S0C9</accession>
<gene>
    <name evidence="2" type="ORF">ARMOST_17922</name>
</gene>
<evidence type="ECO:0000313" key="2">
    <source>
        <dbReference type="EMBL" id="SJL14465.1"/>
    </source>
</evidence>
<dbReference type="OMA" id="CVKEATM"/>
<evidence type="ECO:0000313" key="3">
    <source>
        <dbReference type="Proteomes" id="UP000219338"/>
    </source>
</evidence>
<keyword evidence="3" id="KW-1185">Reference proteome</keyword>
<reference evidence="3" key="1">
    <citation type="journal article" date="2017" name="Nat. Ecol. Evol.">
        <title>Genome expansion and lineage-specific genetic innovations in the forest pathogenic fungi Armillaria.</title>
        <authorList>
            <person name="Sipos G."/>
            <person name="Prasanna A.N."/>
            <person name="Walter M.C."/>
            <person name="O'Connor E."/>
            <person name="Balint B."/>
            <person name="Krizsan K."/>
            <person name="Kiss B."/>
            <person name="Hess J."/>
            <person name="Varga T."/>
            <person name="Slot J."/>
            <person name="Riley R."/>
            <person name="Boka B."/>
            <person name="Rigling D."/>
            <person name="Barry K."/>
            <person name="Lee J."/>
            <person name="Mihaltcheva S."/>
            <person name="LaButti K."/>
            <person name="Lipzen A."/>
            <person name="Waldron R."/>
            <person name="Moloney N.M."/>
            <person name="Sperisen C."/>
            <person name="Kredics L."/>
            <person name="Vagvoelgyi C."/>
            <person name="Patrignani A."/>
            <person name="Fitzpatrick D."/>
            <person name="Nagy I."/>
            <person name="Doyle S."/>
            <person name="Anderson J.B."/>
            <person name="Grigoriev I.V."/>
            <person name="Gueldener U."/>
            <person name="Muensterkoetter M."/>
            <person name="Nagy L.G."/>
        </authorList>
    </citation>
    <scope>NUCLEOTIDE SEQUENCE [LARGE SCALE GENOMIC DNA]</scope>
    <source>
        <strain evidence="3">C18/9</strain>
    </source>
</reference>
<dbReference type="Proteomes" id="UP000219338">
    <property type="component" value="Unassembled WGS sequence"/>
</dbReference>
<dbReference type="SUPFAM" id="SSF52047">
    <property type="entry name" value="RNI-like"/>
    <property type="match status" value="1"/>
</dbReference>
<name>A0A284S0C9_ARMOS</name>
<sequence>MAPNHSQMHERRRRVLEWLAHSHPTDEQPSNDLLSMESEGSVEVSDDSAPKFPTRTHVMCRNIMALLRTGQSSEDLDPKMLASVNEHIRRLESVIVARYRYPYRQVVLSRPHGRDFVAQDLENHKSIFAPVRRLPNDVLLYIFQISFDVVNLDVKASPWIFGYICHHWRALSRSSSSLWTTILLESERSSYPGKHRLCRKLLSLSGNLPLRITVRAGDNRDVILKDITLQSHRWFHMDLIIEGPMSTFQSVPYHLPLLRSLCVVSSNRPRATVWHLFSSAPLLRDLTFCGCIVQWRGLSQSVSLSQLTKLVIDIFDYVYADPDFYACVKEATMLEDLYFAISGREDHIVQASAPSDLQLFPPFVHNSIWKLSFRDEIPSILDRCCMPNLKELSISGQYVIPSGLEPVDLKVLLRFVLHSECNVRKFCCFKPIPFSALKSLWERWSSSLTELTITLTSATRADTVRELTFEEGKPDILPNLQHLTLDTIEGMTIFEDDSLLKMASSRFPGGFTTLTITTRTLEWEVLSQDITTQMKHLREMRAVGIRVKFILATEIDLDYFDTDEHFAEFVEERSMVI</sequence>
<evidence type="ECO:0000256" key="1">
    <source>
        <dbReference type="SAM" id="MobiDB-lite"/>
    </source>
</evidence>
<organism evidence="2 3">
    <name type="scientific">Armillaria ostoyae</name>
    <name type="common">Armillaria root rot fungus</name>
    <dbReference type="NCBI Taxonomy" id="47428"/>
    <lineage>
        <taxon>Eukaryota</taxon>
        <taxon>Fungi</taxon>
        <taxon>Dikarya</taxon>
        <taxon>Basidiomycota</taxon>
        <taxon>Agaricomycotina</taxon>
        <taxon>Agaricomycetes</taxon>
        <taxon>Agaricomycetidae</taxon>
        <taxon>Agaricales</taxon>
        <taxon>Marasmiineae</taxon>
        <taxon>Physalacriaceae</taxon>
        <taxon>Armillaria</taxon>
    </lineage>
</organism>
<feature type="region of interest" description="Disordered" evidence="1">
    <location>
        <begin position="19"/>
        <end position="50"/>
    </location>
</feature>
<dbReference type="AlphaFoldDB" id="A0A284S0C9"/>
<evidence type="ECO:0008006" key="4">
    <source>
        <dbReference type="Google" id="ProtNLM"/>
    </source>
</evidence>
<protein>
    <recommendedName>
        <fullName evidence="4">F-box domain-containing protein</fullName>
    </recommendedName>
</protein>
<dbReference type="EMBL" id="FUEG01000024">
    <property type="protein sequence ID" value="SJL14465.1"/>
    <property type="molecule type" value="Genomic_DNA"/>
</dbReference>
<proteinExistence type="predicted"/>